<dbReference type="SMART" id="SM00448">
    <property type="entry name" value="REC"/>
    <property type="match status" value="1"/>
</dbReference>
<dbReference type="Proteomes" id="UP000502421">
    <property type="component" value="Chromosome"/>
</dbReference>
<dbReference type="InterPro" id="IPR011006">
    <property type="entry name" value="CheY-like_superfamily"/>
</dbReference>
<dbReference type="PANTHER" id="PTHR37299:SF1">
    <property type="entry name" value="STAGE 0 SPORULATION PROTEIN A HOMOLOG"/>
    <property type="match status" value="1"/>
</dbReference>
<dbReference type="EMBL" id="CP051205">
    <property type="protein sequence ID" value="QJB30148.1"/>
    <property type="molecule type" value="Genomic_DNA"/>
</dbReference>
<gene>
    <name evidence="4" type="ORF">HF329_02005</name>
</gene>
<feature type="domain" description="HTH LytTR-type" evidence="3">
    <location>
        <begin position="148"/>
        <end position="255"/>
    </location>
</feature>
<dbReference type="Gene3D" id="2.40.50.1020">
    <property type="entry name" value="LytTr DNA-binding domain"/>
    <property type="match status" value="1"/>
</dbReference>
<dbReference type="InterPro" id="IPR007492">
    <property type="entry name" value="LytTR_DNA-bd_dom"/>
</dbReference>
<reference evidence="5" key="1">
    <citation type="submission" date="2020-04" db="EMBL/GenBank/DDBJ databases">
        <authorList>
            <person name="Kittiwongwattana C."/>
        </authorList>
    </citation>
    <scope>NUCLEOTIDE SEQUENCE [LARGE SCALE GENOMIC DNA]</scope>
    <source>
        <strain evidence="5">1310</strain>
    </source>
</reference>
<organism evidence="4 5">
    <name type="scientific">Chitinophaga oryzae</name>
    <dbReference type="NCBI Taxonomy" id="2725414"/>
    <lineage>
        <taxon>Bacteria</taxon>
        <taxon>Pseudomonadati</taxon>
        <taxon>Bacteroidota</taxon>
        <taxon>Chitinophagia</taxon>
        <taxon>Chitinophagales</taxon>
        <taxon>Chitinophagaceae</taxon>
        <taxon>Chitinophaga</taxon>
    </lineage>
</organism>
<dbReference type="Gene3D" id="3.40.50.2300">
    <property type="match status" value="1"/>
</dbReference>
<dbReference type="AlphaFoldDB" id="A0AAE7D524"/>
<evidence type="ECO:0000313" key="5">
    <source>
        <dbReference type="Proteomes" id="UP000502421"/>
    </source>
</evidence>
<feature type="domain" description="Response regulatory" evidence="2">
    <location>
        <begin position="2"/>
        <end position="115"/>
    </location>
</feature>
<evidence type="ECO:0000313" key="4">
    <source>
        <dbReference type="EMBL" id="QJB30148.1"/>
    </source>
</evidence>
<dbReference type="PROSITE" id="PS50930">
    <property type="entry name" value="HTH_LYTTR"/>
    <property type="match status" value="1"/>
</dbReference>
<sequence>MKILIIEDEVKTASALTRHLLAVRPDTIIAGTVQSVEEAVSWFGRKEPVDLIFMDIQLTDGTCFDIFKSVQVEAPVIFCTAYSEYTTQAFKNNGIDYILKPFTKADIENALLKVEHFSSFFQRTAQADTRLLDLLKSITGEKQGKTSFLVFQQHSYINLSTSEIKYFFKSAAGVFAVTDENHEYPVKEPLDEIQRLLAPQDFYRINRQYIIAFKAVREVQHYFDRRLTVTLVIKTPEKLIVGREKATAFLQWLGDR</sequence>
<dbReference type="Pfam" id="PF00072">
    <property type="entry name" value="Response_reg"/>
    <property type="match status" value="1"/>
</dbReference>
<protein>
    <submittedName>
        <fullName evidence="4">Response regulator transcription factor</fullName>
    </submittedName>
</protein>
<name>A0AAE7D524_9BACT</name>
<evidence type="ECO:0000259" key="3">
    <source>
        <dbReference type="PROSITE" id="PS50930"/>
    </source>
</evidence>
<dbReference type="RefSeq" id="WP_168802434.1">
    <property type="nucleotide sequence ID" value="NZ_CP051205.1"/>
</dbReference>
<dbReference type="GO" id="GO:0000156">
    <property type="term" value="F:phosphorelay response regulator activity"/>
    <property type="evidence" value="ECO:0007669"/>
    <property type="project" value="InterPro"/>
</dbReference>
<dbReference type="InterPro" id="IPR046947">
    <property type="entry name" value="LytR-like"/>
</dbReference>
<dbReference type="InterPro" id="IPR001789">
    <property type="entry name" value="Sig_transdc_resp-reg_receiver"/>
</dbReference>
<dbReference type="PROSITE" id="PS50110">
    <property type="entry name" value="RESPONSE_REGULATORY"/>
    <property type="match status" value="1"/>
</dbReference>
<feature type="modified residue" description="4-aspartylphosphate" evidence="1">
    <location>
        <position position="55"/>
    </location>
</feature>
<dbReference type="KEGG" id="coy:HF329_02005"/>
<proteinExistence type="predicted"/>
<keyword evidence="1" id="KW-0597">Phosphoprotein</keyword>
<dbReference type="PANTHER" id="PTHR37299">
    <property type="entry name" value="TRANSCRIPTIONAL REGULATOR-RELATED"/>
    <property type="match status" value="1"/>
</dbReference>
<evidence type="ECO:0000256" key="1">
    <source>
        <dbReference type="PROSITE-ProRule" id="PRU00169"/>
    </source>
</evidence>
<evidence type="ECO:0000259" key="2">
    <source>
        <dbReference type="PROSITE" id="PS50110"/>
    </source>
</evidence>
<dbReference type="SUPFAM" id="SSF52172">
    <property type="entry name" value="CheY-like"/>
    <property type="match status" value="1"/>
</dbReference>
<dbReference type="SMART" id="SM00850">
    <property type="entry name" value="LytTR"/>
    <property type="match status" value="1"/>
</dbReference>
<dbReference type="GO" id="GO:0003677">
    <property type="term" value="F:DNA binding"/>
    <property type="evidence" value="ECO:0007669"/>
    <property type="project" value="InterPro"/>
</dbReference>
<accession>A0AAE7D524</accession>
<dbReference type="Pfam" id="PF04397">
    <property type="entry name" value="LytTR"/>
    <property type="match status" value="1"/>
</dbReference>